<dbReference type="InterPro" id="IPR018541">
    <property type="entry name" value="Ftsk_gamma"/>
</dbReference>
<dbReference type="Proteomes" id="UP000175684">
    <property type="component" value="Unassembled WGS sequence"/>
</dbReference>
<dbReference type="InterPro" id="IPR050206">
    <property type="entry name" value="FtsK/SpoIIIE/SftA"/>
</dbReference>
<protein>
    <recommendedName>
        <fullName evidence="1">FtsK gamma domain-containing protein</fullName>
    </recommendedName>
</protein>
<comment type="caution">
    <text evidence="2">The sequence shown here is derived from an EMBL/GenBank/DDBJ whole genome shotgun (WGS) entry which is preliminary data.</text>
</comment>
<dbReference type="Gene3D" id="1.10.10.10">
    <property type="entry name" value="Winged helix-like DNA-binding domain superfamily/Winged helix DNA-binding domain"/>
    <property type="match status" value="1"/>
</dbReference>
<dbReference type="InterPro" id="IPR036390">
    <property type="entry name" value="WH_DNA-bd_sf"/>
</dbReference>
<evidence type="ECO:0000313" key="2">
    <source>
        <dbReference type="EMBL" id="OFA35190.1"/>
    </source>
</evidence>
<evidence type="ECO:0000313" key="3">
    <source>
        <dbReference type="Proteomes" id="UP000175684"/>
    </source>
</evidence>
<reference evidence="2 3" key="1">
    <citation type="submission" date="2016-07" db="EMBL/GenBank/DDBJ databases">
        <title>Draft Genome Sequence of Bifidobacterium adolescentis strain Km 4.</title>
        <authorList>
            <person name="Danilenko V.N."/>
        </authorList>
    </citation>
    <scope>NUCLEOTIDE SEQUENCE [LARGE SCALE GENOMIC DNA]</scope>
    <source>
        <strain evidence="2 3">Km 4</strain>
    </source>
</reference>
<evidence type="ECO:0000259" key="1">
    <source>
        <dbReference type="SMART" id="SM00843"/>
    </source>
</evidence>
<dbReference type="InterPro" id="IPR036388">
    <property type="entry name" value="WH-like_DNA-bd_sf"/>
</dbReference>
<dbReference type="Pfam" id="PF09397">
    <property type="entry name" value="FtsK_gamma"/>
    <property type="match status" value="1"/>
</dbReference>
<organism evidence="2 3">
    <name type="scientific">Bifidobacterium adolescentis</name>
    <dbReference type="NCBI Taxonomy" id="1680"/>
    <lineage>
        <taxon>Bacteria</taxon>
        <taxon>Bacillati</taxon>
        <taxon>Actinomycetota</taxon>
        <taxon>Actinomycetes</taxon>
        <taxon>Bifidobacteriales</taxon>
        <taxon>Bifidobacteriaceae</taxon>
        <taxon>Bifidobacterium</taxon>
    </lineage>
</organism>
<dbReference type="SMART" id="SM00843">
    <property type="entry name" value="Ftsk_gamma"/>
    <property type="match status" value="1"/>
</dbReference>
<name>A0A1E7Y0M2_BIFAD</name>
<dbReference type="AlphaFoldDB" id="A0A1E7Y0M2"/>
<dbReference type="PANTHER" id="PTHR22683">
    <property type="entry name" value="SPORULATION PROTEIN RELATED"/>
    <property type="match status" value="1"/>
</dbReference>
<feature type="domain" description="FtsK gamma" evidence="1">
    <location>
        <begin position="20"/>
        <end position="85"/>
    </location>
</feature>
<dbReference type="EMBL" id="MAXD01000002">
    <property type="protein sequence ID" value="OFA35190.1"/>
    <property type="molecule type" value="Genomic_DNA"/>
</dbReference>
<sequence length="165" mass="18281">MDDFDIRWGTVPDDVELEDIGDDMDLLLQSAELIVTSQFGSTSMLQRKLCVGFAKAGRLMDLLESRGVVGPSEGCKAREVLVQPQDLPQVLAFIKGETAMPVSKPASDPWAAMDPWEAEDPWDVEEAPKPGVTQERFKSLNEEVEKKKTSKGGLFARIKRLFGAR</sequence>
<dbReference type="SUPFAM" id="SSF46785">
    <property type="entry name" value="Winged helix' DNA-binding domain"/>
    <property type="match status" value="1"/>
</dbReference>
<dbReference type="PANTHER" id="PTHR22683:SF41">
    <property type="entry name" value="DNA TRANSLOCASE FTSK"/>
    <property type="match status" value="1"/>
</dbReference>
<gene>
    <name evidence="2" type="ORF">BBK15_03695</name>
</gene>
<proteinExistence type="predicted"/>
<accession>A0A1E7Y0M2</accession>